<name>A0A1Y1I1U0_KLENI</name>
<feature type="compositionally biased region" description="Basic and acidic residues" evidence="1">
    <location>
        <begin position="144"/>
        <end position="155"/>
    </location>
</feature>
<sequence>MQSRSSVWYRVNINRAAQKAGPDPGSKEGTDLHTSKKRFITSENAKDKERSSDCAAATEILRAQFSFTFLQVLSMSVAKEPPLRQRPLSPGPKVTPLMRKLANQHVIRAAENLLKMADTLPAPCAELESASEALPATSKLETAELKTETIKEEPPPLKLPHLSSVSSQNRLERRRSNLKTQISKEGAANSVISPPMSPRKNVQWREHHETKIFRRSPEPSEDPEEVIKGSESASEERDGRDGATSPSDNAPSSSGHRGWWEGLERVLGTAGRVLYHEVALLAGHMPLQEHALGHSLQHVADTVSDECHRLLTDAVPEWIYEQISADVDELAGRFAGLAVAMNGADEMDRGDLVIAAAAIAAVGAEAEEQMRTLVAGMPLTETELAVKMQAALDAINEVATENAPSERHAFLHASVTSESERMCAMFENLVVAANNDKEADPREKLLAQALGALSRTMEGAFTAAVLPMEAVKLDGKMRRMVEFGVEWLRREARTKRIPSEQENGLLAELRRRAEPLASGYRAKNVAARLPASSEGDGRS</sequence>
<protein>
    <submittedName>
        <fullName evidence="2">Uncharacterized protein</fullName>
    </submittedName>
</protein>
<feature type="compositionally biased region" description="Basic and acidic residues" evidence="1">
    <location>
        <begin position="25"/>
        <end position="34"/>
    </location>
</feature>
<reference evidence="2 3" key="1">
    <citation type="journal article" date="2014" name="Nat. Commun.">
        <title>Klebsormidium flaccidum genome reveals primary factors for plant terrestrial adaptation.</title>
        <authorList>
            <person name="Hori K."/>
            <person name="Maruyama F."/>
            <person name="Fujisawa T."/>
            <person name="Togashi T."/>
            <person name="Yamamoto N."/>
            <person name="Seo M."/>
            <person name="Sato S."/>
            <person name="Yamada T."/>
            <person name="Mori H."/>
            <person name="Tajima N."/>
            <person name="Moriyama T."/>
            <person name="Ikeuchi M."/>
            <person name="Watanabe M."/>
            <person name="Wada H."/>
            <person name="Kobayashi K."/>
            <person name="Saito M."/>
            <person name="Masuda T."/>
            <person name="Sasaki-Sekimoto Y."/>
            <person name="Mashiguchi K."/>
            <person name="Awai K."/>
            <person name="Shimojima M."/>
            <person name="Masuda S."/>
            <person name="Iwai M."/>
            <person name="Nobusawa T."/>
            <person name="Narise T."/>
            <person name="Kondo S."/>
            <person name="Saito H."/>
            <person name="Sato R."/>
            <person name="Murakawa M."/>
            <person name="Ihara Y."/>
            <person name="Oshima-Yamada Y."/>
            <person name="Ohtaka K."/>
            <person name="Satoh M."/>
            <person name="Sonobe K."/>
            <person name="Ishii M."/>
            <person name="Ohtani R."/>
            <person name="Kanamori-Sato M."/>
            <person name="Honoki R."/>
            <person name="Miyazaki D."/>
            <person name="Mochizuki H."/>
            <person name="Umetsu J."/>
            <person name="Higashi K."/>
            <person name="Shibata D."/>
            <person name="Kamiya Y."/>
            <person name="Sato N."/>
            <person name="Nakamura Y."/>
            <person name="Tabata S."/>
            <person name="Ida S."/>
            <person name="Kurokawa K."/>
            <person name="Ohta H."/>
        </authorList>
    </citation>
    <scope>NUCLEOTIDE SEQUENCE [LARGE SCALE GENOMIC DNA]</scope>
    <source>
        <strain evidence="2 3">NIES-2285</strain>
    </source>
</reference>
<feature type="region of interest" description="Disordered" evidence="1">
    <location>
        <begin position="144"/>
        <end position="258"/>
    </location>
</feature>
<feature type="region of interest" description="Disordered" evidence="1">
    <location>
        <begin position="14"/>
        <end position="51"/>
    </location>
</feature>
<dbReference type="EMBL" id="DF237049">
    <property type="protein sequence ID" value="GAQ82098.1"/>
    <property type="molecule type" value="Genomic_DNA"/>
</dbReference>
<evidence type="ECO:0000313" key="2">
    <source>
        <dbReference type="EMBL" id="GAQ82098.1"/>
    </source>
</evidence>
<evidence type="ECO:0000256" key="1">
    <source>
        <dbReference type="SAM" id="MobiDB-lite"/>
    </source>
</evidence>
<proteinExistence type="predicted"/>
<accession>A0A1Y1I1U0</accession>
<dbReference type="AlphaFoldDB" id="A0A1Y1I1U0"/>
<organism evidence="2 3">
    <name type="scientific">Klebsormidium nitens</name>
    <name type="common">Green alga</name>
    <name type="synonym">Ulothrix nitens</name>
    <dbReference type="NCBI Taxonomy" id="105231"/>
    <lineage>
        <taxon>Eukaryota</taxon>
        <taxon>Viridiplantae</taxon>
        <taxon>Streptophyta</taxon>
        <taxon>Klebsormidiophyceae</taxon>
        <taxon>Klebsormidiales</taxon>
        <taxon>Klebsormidiaceae</taxon>
        <taxon>Klebsormidium</taxon>
    </lineage>
</organism>
<gene>
    <name evidence="2" type="ORF">KFL_001000200</name>
</gene>
<dbReference type="Proteomes" id="UP000054558">
    <property type="component" value="Unassembled WGS sequence"/>
</dbReference>
<feature type="compositionally biased region" description="Polar residues" evidence="1">
    <location>
        <begin position="244"/>
        <end position="255"/>
    </location>
</feature>
<evidence type="ECO:0000313" key="3">
    <source>
        <dbReference type="Proteomes" id="UP000054558"/>
    </source>
</evidence>
<feature type="compositionally biased region" description="Basic and acidic residues" evidence="1">
    <location>
        <begin position="203"/>
        <end position="218"/>
    </location>
</feature>
<keyword evidence="3" id="KW-1185">Reference proteome</keyword>